<keyword evidence="1" id="KW-1133">Transmembrane helix</keyword>
<proteinExistence type="predicted"/>
<feature type="transmembrane region" description="Helical" evidence="1">
    <location>
        <begin position="120"/>
        <end position="140"/>
    </location>
</feature>
<evidence type="ECO:0008006" key="4">
    <source>
        <dbReference type="Google" id="ProtNLM"/>
    </source>
</evidence>
<protein>
    <recommendedName>
        <fullName evidence="4">DUF983 domain-containing protein</fullName>
    </recommendedName>
</protein>
<dbReference type="EMBL" id="JACJSG010000011">
    <property type="protein sequence ID" value="MBD2500970.1"/>
    <property type="molecule type" value="Genomic_DNA"/>
</dbReference>
<comment type="caution">
    <text evidence="2">The sequence shown here is derived from an EMBL/GenBank/DDBJ whole genome shotgun (WGS) entry which is preliminary data.</text>
</comment>
<keyword evidence="3" id="KW-1185">Reference proteome</keyword>
<keyword evidence="1" id="KW-0472">Membrane</keyword>
<accession>A0ABR8D1G8</accession>
<keyword evidence="1" id="KW-0812">Transmembrane</keyword>
<reference evidence="2 3" key="1">
    <citation type="journal article" date="2020" name="ISME J.">
        <title>Comparative genomics reveals insights into cyanobacterial evolution and habitat adaptation.</title>
        <authorList>
            <person name="Chen M.Y."/>
            <person name="Teng W.K."/>
            <person name="Zhao L."/>
            <person name="Hu C.X."/>
            <person name="Zhou Y.K."/>
            <person name="Han B.P."/>
            <person name="Song L.R."/>
            <person name="Shu W.S."/>
        </authorList>
    </citation>
    <scope>NUCLEOTIDE SEQUENCE [LARGE SCALE GENOMIC DNA]</scope>
    <source>
        <strain evidence="2 3">FACHB-119</strain>
    </source>
</reference>
<evidence type="ECO:0000313" key="3">
    <source>
        <dbReference type="Proteomes" id="UP000661112"/>
    </source>
</evidence>
<evidence type="ECO:0000313" key="2">
    <source>
        <dbReference type="EMBL" id="MBD2500970.1"/>
    </source>
</evidence>
<gene>
    <name evidence="2" type="ORF">H6G83_10190</name>
</gene>
<dbReference type="Proteomes" id="UP000661112">
    <property type="component" value="Unassembled WGS sequence"/>
</dbReference>
<feature type="transmembrane region" description="Helical" evidence="1">
    <location>
        <begin position="86"/>
        <end position="108"/>
    </location>
</feature>
<organism evidence="2 3">
    <name type="scientific">Anabaena azotica FACHB-119</name>
    <dbReference type="NCBI Taxonomy" id="947527"/>
    <lineage>
        <taxon>Bacteria</taxon>
        <taxon>Bacillati</taxon>
        <taxon>Cyanobacteriota</taxon>
        <taxon>Cyanophyceae</taxon>
        <taxon>Nostocales</taxon>
        <taxon>Nostocaceae</taxon>
        <taxon>Anabaena</taxon>
        <taxon>Anabaena azotica</taxon>
    </lineage>
</organism>
<evidence type="ECO:0000256" key="1">
    <source>
        <dbReference type="SAM" id="Phobius"/>
    </source>
</evidence>
<sequence length="165" mass="18912">MPRSKLFTKPFDTHGVYPCPVCRVGKISHISLMEAMGCDFCHEIFTVNLEQQQIKMPSRQPPLIWRWNGFNWTEAQLEGVELGWGYGLAAITFVLLPTTLIGIVAYYFPPSPNDIVSWLPYIWTILTFLSHLSIIIWIFIEVYQIPVAAYLRAIANLRNHQGTSN</sequence>
<name>A0ABR8D1G8_9NOST</name>
<dbReference type="RefSeq" id="WP_190470827.1">
    <property type="nucleotide sequence ID" value="NZ_JACJSG010000011.1"/>
</dbReference>